<sequence>MYALFQEDKPAPSYTPADMEADYVGMTSYYWTLVLGQVGAALATTTTRQSVFQFGMPNVGLNLCIALEILFAFLVITWTPLQGLFKTRHLPVHLLLAGAFGFILIFGVEELRKLALRRLWPGLRIRG</sequence>
<organism evidence="5">
    <name type="scientific">Alexandrium andersonii</name>
    <dbReference type="NCBI Taxonomy" id="327968"/>
    <lineage>
        <taxon>Eukaryota</taxon>
        <taxon>Sar</taxon>
        <taxon>Alveolata</taxon>
        <taxon>Dinophyceae</taxon>
        <taxon>Gonyaulacales</taxon>
        <taxon>Pyrocystaceae</taxon>
        <taxon>Alexandrium</taxon>
    </lineage>
</organism>
<accession>A0A7S2CH05</accession>
<dbReference type="SUPFAM" id="SSF81665">
    <property type="entry name" value="Calcium ATPase, transmembrane domain M"/>
    <property type="match status" value="1"/>
</dbReference>
<proteinExistence type="predicted"/>
<dbReference type="InterPro" id="IPR023298">
    <property type="entry name" value="ATPase_P-typ_TM_dom_sf"/>
</dbReference>
<evidence type="ECO:0000256" key="3">
    <source>
        <dbReference type="SAM" id="Phobius"/>
    </source>
</evidence>
<dbReference type="PANTHER" id="PTHR43294">
    <property type="entry name" value="SODIUM/POTASSIUM-TRANSPORTING ATPASE SUBUNIT ALPHA"/>
    <property type="match status" value="1"/>
</dbReference>
<evidence type="ECO:0000259" key="4">
    <source>
        <dbReference type="Pfam" id="PF00689"/>
    </source>
</evidence>
<feature type="domain" description="Cation-transporting P-type ATPase C-terminal" evidence="4">
    <location>
        <begin position="19"/>
        <end position="114"/>
    </location>
</feature>
<feature type="transmembrane region" description="Helical" evidence="3">
    <location>
        <begin position="29"/>
        <end position="47"/>
    </location>
</feature>
<evidence type="ECO:0000313" key="5">
    <source>
        <dbReference type="EMBL" id="CAD9425665.1"/>
    </source>
</evidence>
<dbReference type="AlphaFoldDB" id="A0A7S2CH05"/>
<dbReference type="GO" id="GO:0019829">
    <property type="term" value="F:ATPase-coupled monoatomic cation transmembrane transporter activity"/>
    <property type="evidence" value="ECO:0007669"/>
    <property type="project" value="TreeGrafter"/>
</dbReference>
<feature type="transmembrane region" description="Helical" evidence="3">
    <location>
        <begin position="59"/>
        <end position="78"/>
    </location>
</feature>
<evidence type="ECO:0000256" key="1">
    <source>
        <dbReference type="ARBA" id="ARBA00004651"/>
    </source>
</evidence>
<dbReference type="GO" id="GO:1902600">
    <property type="term" value="P:proton transmembrane transport"/>
    <property type="evidence" value="ECO:0007669"/>
    <property type="project" value="TreeGrafter"/>
</dbReference>
<feature type="transmembrane region" description="Helical" evidence="3">
    <location>
        <begin position="90"/>
        <end position="108"/>
    </location>
</feature>
<dbReference type="Pfam" id="PF00689">
    <property type="entry name" value="Cation_ATPase_C"/>
    <property type="match status" value="1"/>
</dbReference>
<name>A0A7S2CH05_9DINO</name>
<dbReference type="PANTHER" id="PTHR43294:SF21">
    <property type="entry name" value="CATION TRANSPORTING ATPASE"/>
    <property type="match status" value="1"/>
</dbReference>
<keyword evidence="3" id="KW-0812">Transmembrane</keyword>
<reference evidence="5" key="1">
    <citation type="submission" date="2021-01" db="EMBL/GenBank/DDBJ databases">
        <authorList>
            <person name="Corre E."/>
            <person name="Pelletier E."/>
            <person name="Niang G."/>
            <person name="Scheremetjew M."/>
            <person name="Finn R."/>
            <person name="Kale V."/>
            <person name="Holt S."/>
            <person name="Cochrane G."/>
            <person name="Meng A."/>
            <person name="Brown T."/>
            <person name="Cohen L."/>
        </authorList>
    </citation>
    <scope>NUCLEOTIDE SEQUENCE</scope>
    <source>
        <strain evidence="5">CCMP2222</strain>
    </source>
</reference>
<dbReference type="Gene3D" id="1.20.1110.10">
    <property type="entry name" value="Calcium-transporting ATPase, transmembrane domain"/>
    <property type="match status" value="1"/>
</dbReference>
<keyword evidence="3" id="KW-0472">Membrane</keyword>
<keyword evidence="2" id="KW-1003">Cell membrane</keyword>
<evidence type="ECO:0000256" key="2">
    <source>
        <dbReference type="ARBA" id="ARBA00022475"/>
    </source>
</evidence>
<dbReference type="EMBL" id="HBGQ01036702">
    <property type="protein sequence ID" value="CAD9425665.1"/>
    <property type="molecule type" value="Transcribed_RNA"/>
</dbReference>
<keyword evidence="3" id="KW-1133">Transmembrane helix</keyword>
<dbReference type="GO" id="GO:0005886">
    <property type="term" value="C:plasma membrane"/>
    <property type="evidence" value="ECO:0007669"/>
    <property type="project" value="UniProtKB-SubCell"/>
</dbReference>
<dbReference type="InterPro" id="IPR006068">
    <property type="entry name" value="ATPase_P-typ_cation-transptr_C"/>
</dbReference>
<gene>
    <name evidence="5" type="ORF">AAND1436_LOCUS18083</name>
</gene>
<comment type="subcellular location">
    <subcellularLocation>
        <location evidence="1">Cell membrane</location>
        <topology evidence="1">Multi-pass membrane protein</topology>
    </subcellularLocation>
</comment>
<dbReference type="InterPro" id="IPR050510">
    <property type="entry name" value="Cation_transp_ATPase_P-type"/>
</dbReference>
<protein>
    <recommendedName>
        <fullName evidence="4">Cation-transporting P-type ATPase C-terminal domain-containing protein</fullName>
    </recommendedName>
</protein>